<keyword evidence="4" id="KW-1185">Reference proteome</keyword>
<gene>
    <name evidence="3" type="ORF">LWI29_024047</name>
</gene>
<dbReference type="InterPro" id="IPR008811">
    <property type="entry name" value="Glycosyl_hydrolases_36"/>
</dbReference>
<sequence>MIALFLLLELLLKHVIWIFLPVSSETAKHFALPCIKDSCLMVRGKVVFTQVPQNVVVSPASSDSSAFIGATSTTQSSRHVFSLGFLYNLAREEFTLHDEVSSDAAAENTFYILLLPVLEGVKDNSGLVCKGLPKMSSNSALRVGTIHLSFSRILSRILSKLSKKGNLEVSLATLQCEIYTVSPIKEFGQNFLFASIGLLDMYNSGGAVDTMNWIIELSECIIKIKGTGCGRFGAYSNIKPQRKEREKELKQDNFIDGDNREVVDGTGNNCEDFDGSHKTPATRRTDFSQDLRYFHLGFVFKYDIADFLKFISFWLVLI</sequence>
<reference evidence="3" key="2">
    <citation type="submission" date="2023-06" db="EMBL/GenBank/DDBJ databases">
        <authorList>
            <person name="Swenson N.G."/>
            <person name="Wegrzyn J.L."/>
            <person name="Mcevoy S.L."/>
        </authorList>
    </citation>
    <scope>NUCLEOTIDE SEQUENCE</scope>
    <source>
        <strain evidence="3">NS2018</strain>
        <tissue evidence="3">Leaf</tissue>
    </source>
</reference>
<keyword evidence="1" id="KW-0119">Carbohydrate metabolism</keyword>
<dbReference type="Proteomes" id="UP001168877">
    <property type="component" value="Unassembled WGS sequence"/>
</dbReference>
<evidence type="ECO:0000256" key="2">
    <source>
        <dbReference type="SAM" id="SignalP"/>
    </source>
</evidence>
<reference evidence="3" key="1">
    <citation type="journal article" date="2022" name="Plant J.">
        <title>Strategies of tolerance reflected in two North American maple genomes.</title>
        <authorList>
            <person name="McEvoy S.L."/>
            <person name="Sezen U.U."/>
            <person name="Trouern-Trend A."/>
            <person name="McMahon S.M."/>
            <person name="Schaberg P.G."/>
            <person name="Yang J."/>
            <person name="Wegrzyn J.L."/>
            <person name="Swenson N.G."/>
        </authorList>
    </citation>
    <scope>NUCLEOTIDE SEQUENCE</scope>
    <source>
        <strain evidence="3">NS2018</strain>
    </source>
</reference>
<comment type="caution">
    <text evidence="3">The sequence shown here is derived from an EMBL/GenBank/DDBJ whole genome shotgun (WGS) entry which is preliminary data.</text>
</comment>
<dbReference type="AlphaFoldDB" id="A0AA39SMV3"/>
<accession>A0AA39SMV3</accession>
<keyword evidence="2" id="KW-0732">Signal</keyword>
<dbReference type="EMBL" id="JAUESC010000003">
    <property type="protein sequence ID" value="KAK0601411.1"/>
    <property type="molecule type" value="Genomic_DNA"/>
</dbReference>
<feature type="signal peptide" evidence="2">
    <location>
        <begin position="1"/>
        <end position="18"/>
    </location>
</feature>
<proteinExistence type="predicted"/>
<evidence type="ECO:0000313" key="3">
    <source>
        <dbReference type="EMBL" id="KAK0601411.1"/>
    </source>
</evidence>
<protein>
    <submittedName>
        <fullName evidence="3">Uncharacterized protein</fullName>
    </submittedName>
</protein>
<dbReference type="Pfam" id="PF05691">
    <property type="entry name" value="Raffinose_syn"/>
    <property type="match status" value="1"/>
</dbReference>
<evidence type="ECO:0000313" key="4">
    <source>
        <dbReference type="Proteomes" id="UP001168877"/>
    </source>
</evidence>
<dbReference type="PANTHER" id="PTHR31268:SF10">
    <property type="entry name" value="GALACTINOL--SUCROSE GALACTOSYLTRANSFERASE"/>
    <property type="match status" value="1"/>
</dbReference>
<evidence type="ECO:0000256" key="1">
    <source>
        <dbReference type="ARBA" id="ARBA00023277"/>
    </source>
</evidence>
<feature type="chain" id="PRO_5041212284" evidence="2">
    <location>
        <begin position="19"/>
        <end position="318"/>
    </location>
</feature>
<dbReference type="PANTHER" id="PTHR31268">
    <property type="match status" value="1"/>
</dbReference>
<organism evidence="3 4">
    <name type="scientific">Acer saccharum</name>
    <name type="common">Sugar maple</name>
    <dbReference type="NCBI Taxonomy" id="4024"/>
    <lineage>
        <taxon>Eukaryota</taxon>
        <taxon>Viridiplantae</taxon>
        <taxon>Streptophyta</taxon>
        <taxon>Embryophyta</taxon>
        <taxon>Tracheophyta</taxon>
        <taxon>Spermatophyta</taxon>
        <taxon>Magnoliopsida</taxon>
        <taxon>eudicotyledons</taxon>
        <taxon>Gunneridae</taxon>
        <taxon>Pentapetalae</taxon>
        <taxon>rosids</taxon>
        <taxon>malvids</taxon>
        <taxon>Sapindales</taxon>
        <taxon>Sapindaceae</taxon>
        <taxon>Hippocastanoideae</taxon>
        <taxon>Acereae</taxon>
        <taxon>Acer</taxon>
    </lineage>
</organism>
<name>A0AA39SMV3_ACESA</name>